<keyword evidence="3" id="KW-1185">Reference proteome</keyword>
<feature type="region of interest" description="Disordered" evidence="1">
    <location>
        <begin position="1"/>
        <end position="20"/>
    </location>
</feature>
<gene>
    <name evidence="2" type="ORF">ANANG_G00188460</name>
</gene>
<sequence>LGGGHRQHGPPVRGAEDWGRERRLAVLGAPELAEVELEGQLAAHGPQGQEGRQQLGEDEGEVDGVDGPLQRQDEDALVRQEEQQDGQLEQEAEQPEPGQLWNLIKRMFPT</sequence>
<proteinExistence type="predicted"/>
<accession>A0A9D3RRC8</accession>
<comment type="caution">
    <text evidence="2">The sequence shown here is derived from an EMBL/GenBank/DDBJ whole genome shotgun (WGS) entry which is preliminary data.</text>
</comment>
<feature type="non-terminal residue" evidence="2">
    <location>
        <position position="110"/>
    </location>
</feature>
<protein>
    <submittedName>
        <fullName evidence="2">Uncharacterized protein</fullName>
    </submittedName>
</protein>
<feature type="compositionally biased region" description="Basic and acidic residues" evidence="1">
    <location>
        <begin position="71"/>
        <end position="82"/>
    </location>
</feature>
<dbReference type="Proteomes" id="UP001044222">
    <property type="component" value="Chromosome 10"/>
</dbReference>
<evidence type="ECO:0000313" key="2">
    <source>
        <dbReference type="EMBL" id="KAG5840404.1"/>
    </source>
</evidence>
<name>A0A9D3RRC8_ANGAN</name>
<evidence type="ECO:0000256" key="1">
    <source>
        <dbReference type="SAM" id="MobiDB-lite"/>
    </source>
</evidence>
<reference evidence="2" key="1">
    <citation type="submission" date="2021-01" db="EMBL/GenBank/DDBJ databases">
        <title>A chromosome-scale assembly of European eel, Anguilla anguilla.</title>
        <authorList>
            <person name="Henkel C."/>
            <person name="Jong-Raadsen S.A."/>
            <person name="Dufour S."/>
            <person name="Weltzien F.-A."/>
            <person name="Palstra A.P."/>
            <person name="Pelster B."/>
            <person name="Spaink H.P."/>
            <person name="Van Den Thillart G.E."/>
            <person name="Jansen H."/>
            <person name="Zahm M."/>
            <person name="Klopp C."/>
            <person name="Cedric C."/>
            <person name="Louis A."/>
            <person name="Berthelot C."/>
            <person name="Parey E."/>
            <person name="Roest Crollius H."/>
            <person name="Montfort J."/>
            <person name="Robinson-Rechavi M."/>
            <person name="Bucao C."/>
            <person name="Bouchez O."/>
            <person name="Gislard M."/>
            <person name="Lluch J."/>
            <person name="Milhes M."/>
            <person name="Lampietro C."/>
            <person name="Lopez Roques C."/>
            <person name="Donnadieu C."/>
            <person name="Braasch I."/>
            <person name="Desvignes T."/>
            <person name="Postlethwait J."/>
            <person name="Bobe J."/>
            <person name="Guiguen Y."/>
            <person name="Dirks R."/>
        </authorList>
    </citation>
    <scope>NUCLEOTIDE SEQUENCE</scope>
    <source>
        <strain evidence="2">Tag_6206</strain>
        <tissue evidence="2">Liver</tissue>
    </source>
</reference>
<dbReference type="AlphaFoldDB" id="A0A9D3RRC8"/>
<feature type="region of interest" description="Disordered" evidence="1">
    <location>
        <begin position="37"/>
        <end position="110"/>
    </location>
</feature>
<organism evidence="2 3">
    <name type="scientific">Anguilla anguilla</name>
    <name type="common">European freshwater eel</name>
    <name type="synonym">Muraena anguilla</name>
    <dbReference type="NCBI Taxonomy" id="7936"/>
    <lineage>
        <taxon>Eukaryota</taxon>
        <taxon>Metazoa</taxon>
        <taxon>Chordata</taxon>
        <taxon>Craniata</taxon>
        <taxon>Vertebrata</taxon>
        <taxon>Euteleostomi</taxon>
        <taxon>Actinopterygii</taxon>
        <taxon>Neopterygii</taxon>
        <taxon>Teleostei</taxon>
        <taxon>Anguilliformes</taxon>
        <taxon>Anguillidae</taxon>
        <taxon>Anguilla</taxon>
    </lineage>
</organism>
<evidence type="ECO:0000313" key="3">
    <source>
        <dbReference type="Proteomes" id="UP001044222"/>
    </source>
</evidence>
<dbReference type="EMBL" id="JAFIRN010000010">
    <property type="protein sequence ID" value="KAG5840404.1"/>
    <property type="molecule type" value="Genomic_DNA"/>
</dbReference>